<dbReference type="InterPro" id="IPR013815">
    <property type="entry name" value="ATP_grasp_subdomain_1"/>
</dbReference>
<gene>
    <name evidence="2" type="ORF">METZ01_LOCUS254877</name>
</gene>
<accession>A0A382IT19</accession>
<reference evidence="2" key="1">
    <citation type="submission" date="2018-05" db="EMBL/GenBank/DDBJ databases">
        <authorList>
            <person name="Lanie J.A."/>
            <person name="Ng W.-L."/>
            <person name="Kazmierczak K.M."/>
            <person name="Andrzejewski T.M."/>
            <person name="Davidsen T.M."/>
            <person name="Wayne K.J."/>
            <person name="Tettelin H."/>
            <person name="Glass J.I."/>
            <person name="Rusch D."/>
            <person name="Podicherti R."/>
            <person name="Tsui H.-C.T."/>
            <person name="Winkler M.E."/>
        </authorList>
    </citation>
    <scope>NUCLEOTIDE SEQUENCE</scope>
</reference>
<feature type="domain" description="ATP-grasp" evidence="1">
    <location>
        <begin position="10"/>
        <end position="46"/>
    </location>
</feature>
<dbReference type="Pfam" id="PF13549">
    <property type="entry name" value="ATP-grasp_5"/>
    <property type="match status" value="1"/>
</dbReference>
<protein>
    <recommendedName>
        <fullName evidence="1">ATP-grasp domain-containing protein</fullName>
    </recommendedName>
</protein>
<dbReference type="InterPro" id="IPR011761">
    <property type="entry name" value="ATP-grasp"/>
</dbReference>
<dbReference type="PANTHER" id="PTHR42793:SF1">
    <property type="entry name" value="PEPTIDYL-LYSINE N-ACETYLTRANSFERASE PATZ"/>
    <property type="match status" value="1"/>
</dbReference>
<proteinExistence type="predicted"/>
<dbReference type="SUPFAM" id="SSF56059">
    <property type="entry name" value="Glutathione synthetase ATP-binding domain-like"/>
    <property type="match status" value="1"/>
</dbReference>
<sequence>MGTVSEARSRQLVEAAGIPVSPWASAGDPDRAVEAARNLGFPVAVKLNGDAVIHKTEEGLVRLGLASPDQVAEAAAELLAGAGEGADLLVTQMVAGHRELIAGLVHDERFGPCVMLGLGGVLAEAMADVAFRLAPLGVVDALDLIDDLGAQTLLGPLRGEPALDRKATADLLVAIGTMADDPAVVAVDLNPVVVADGRPVAVDALVELSDGAQ</sequence>
<dbReference type="EMBL" id="UINC01068989">
    <property type="protein sequence ID" value="SVC02023.1"/>
    <property type="molecule type" value="Genomic_DNA"/>
</dbReference>
<dbReference type="AlphaFoldDB" id="A0A382IT19"/>
<organism evidence="2">
    <name type="scientific">marine metagenome</name>
    <dbReference type="NCBI Taxonomy" id="408172"/>
    <lineage>
        <taxon>unclassified sequences</taxon>
        <taxon>metagenomes</taxon>
        <taxon>ecological metagenomes</taxon>
    </lineage>
</organism>
<dbReference type="GO" id="GO:0005524">
    <property type="term" value="F:ATP binding"/>
    <property type="evidence" value="ECO:0007669"/>
    <property type="project" value="InterPro"/>
</dbReference>
<evidence type="ECO:0000313" key="2">
    <source>
        <dbReference type="EMBL" id="SVC02023.1"/>
    </source>
</evidence>
<dbReference type="GO" id="GO:0046872">
    <property type="term" value="F:metal ion binding"/>
    <property type="evidence" value="ECO:0007669"/>
    <property type="project" value="InterPro"/>
</dbReference>
<dbReference type="Gene3D" id="3.30.1490.20">
    <property type="entry name" value="ATP-grasp fold, A domain"/>
    <property type="match status" value="1"/>
</dbReference>
<evidence type="ECO:0000259" key="1">
    <source>
        <dbReference type="PROSITE" id="PS50975"/>
    </source>
</evidence>
<dbReference type="PANTHER" id="PTHR42793">
    <property type="entry name" value="COA BINDING DOMAIN CONTAINING PROTEIN"/>
    <property type="match status" value="1"/>
</dbReference>
<dbReference type="Gene3D" id="3.30.470.20">
    <property type="entry name" value="ATP-grasp fold, B domain"/>
    <property type="match status" value="1"/>
</dbReference>
<name>A0A382IT19_9ZZZZ</name>
<dbReference type="PROSITE" id="PS50975">
    <property type="entry name" value="ATP_GRASP"/>
    <property type="match status" value="1"/>
</dbReference>